<dbReference type="Proteomes" id="UP000652074">
    <property type="component" value="Unassembled WGS sequence"/>
</dbReference>
<accession>A0ABX1MRN5</accession>
<dbReference type="Pfam" id="PF16363">
    <property type="entry name" value="GDP_Man_Dehyd"/>
    <property type="match status" value="1"/>
</dbReference>
<comment type="function">
    <text evidence="5">Catalyzes the conversion of GDP-D-mannose to GDP-4-dehydro-6-deoxy-D-mannose.</text>
</comment>
<reference evidence="7 8" key="1">
    <citation type="submission" date="2019-12" db="EMBL/GenBank/DDBJ databases">
        <title>Comparative genomics gives insights into the taxonomy of the Azoarcus-Aromatoleum group and reveals separate origins of nif in the plant-associated Azoarcus and non-plant-associated Aromatoleum sub-groups.</title>
        <authorList>
            <person name="Lafos M."/>
            <person name="Maluk M."/>
            <person name="Batista M."/>
            <person name="Junghare M."/>
            <person name="Carmona M."/>
            <person name="Faoro H."/>
            <person name="Cruz L.M."/>
            <person name="Battistoni F."/>
            <person name="De Souza E."/>
            <person name="Pedrosa F."/>
            <person name="Chen W.-M."/>
            <person name="Poole P.S."/>
            <person name="Dixon R.A."/>
            <person name="James E.K."/>
        </authorList>
    </citation>
    <scope>NUCLEOTIDE SEQUENCE [LARGE SCALE GENOMIC DNA]</scope>
    <source>
        <strain evidence="7 8">ToN1</strain>
    </source>
</reference>
<dbReference type="Gene3D" id="3.90.25.10">
    <property type="entry name" value="UDP-galactose 4-epimerase, domain 1"/>
    <property type="match status" value="1"/>
</dbReference>
<dbReference type="InterPro" id="IPR006368">
    <property type="entry name" value="GDP_Man_deHydtase"/>
</dbReference>
<comment type="similarity">
    <text evidence="2 5">Belongs to the NAD(P)-dependent epimerase/dehydratase family. GDP-mannose 4,6-dehydratase subfamily.</text>
</comment>
<dbReference type="CDD" id="cd05260">
    <property type="entry name" value="GDP_MD_SDR_e"/>
    <property type="match status" value="1"/>
</dbReference>
<dbReference type="InterPro" id="IPR036291">
    <property type="entry name" value="NAD(P)-bd_dom_sf"/>
</dbReference>
<dbReference type="EC" id="4.2.1.47" evidence="3 5"/>
<gene>
    <name evidence="5" type="primary">gmd</name>
    <name evidence="7" type="ORF">GPA26_19370</name>
</gene>
<feature type="active site" evidence="5">
    <location>
        <position position="153"/>
    </location>
</feature>
<dbReference type="Gene3D" id="3.40.50.720">
    <property type="entry name" value="NAD(P)-binding Rossmann-like Domain"/>
    <property type="match status" value="1"/>
</dbReference>
<sequence length="322" mass="35609">MKALICGVGGQDGAYLAKLLLEKGYDVVGTSRDATLSRFDALRSLGILDRIETISMALNDFRSVLHTVKRHAPDEIYNLAGQSSVGLSFEQPVETMESIAGGTLNLLEALRFVDRPLRFYNAGSSECFGDTGNAPATESTPFQPRSPYAVAKSTAHWLVRNYREAYGLFACTGVLFNHESPLRPDRFVTQKIVRTAARIAAGECDRLKLGNISVERDWGWAPDYVDAMWRMLNASGADDYVIATGRTVSLEYFVRKVFDQFGLDWNRHLEVDEQLFRPTDIPTGRANPRKARTELGWSPTLDVDDVIAALCSAAYEAANGGR</sequence>
<dbReference type="EMBL" id="WTVR01000047">
    <property type="protein sequence ID" value="NMF90634.1"/>
    <property type="molecule type" value="Genomic_DNA"/>
</dbReference>
<dbReference type="InterPro" id="IPR016040">
    <property type="entry name" value="NAD(P)-bd_dom"/>
</dbReference>
<proteinExistence type="inferred from homology"/>
<evidence type="ECO:0000259" key="6">
    <source>
        <dbReference type="Pfam" id="PF16363"/>
    </source>
</evidence>
<comment type="caution">
    <text evidence="5">Lacks conserved residue(s) required for the propagation of feature annotation.</text>
</comment>
<name>A0ABX1MRN5_9RHOO</name>
<evidence type="ECO:0000313" key="7">
    <source>
        <dbReference type="EMBL" id="NMF90634.1"/>
    </source>
</evidence>
<keyword evidence="4 5" id="KW-0456">Lyase</keyword>
<dbReference type="RefSeq" id="WP_169207969.1">
    <property type="nucleotide sequence ID" value="NZ_CP059560.1"/>
</dbReference>
<dbReference type="SUPFAM" id="SSF51735">
    <property type="entry name" value="NAD(P)-binding Rossmann-fold domains"/>
    <property type="match status" value="1"/>
</dbReference>
<evidence type="ECO:0000256" key="1">
    <source>
        <dbReference type="ARBA" id="ARBA00001937"/>
    </source>
</evidence>
<organism evidence="7 8">
    <name type="scientific">Aromatoleum petrolei</name>
    <dbReference type="NCBI Taxonomy" id="76116"/>
    <lineage>
        <taxon>Bacteria</taxon>
        <taxon>Pseudomonadati</taxon>
        <taxon>Pseudomonadota</taxon>
        <taxon>Betaproteobacteria</taxon>
        <taxon>Rhodocyclales</taxon>
        <taxon>Rhodocyclaceae</taxon>
        <taxon>Aromatoleum</taxon>
    </lineage>
</organism>
<protein>
    <recommendedName>
        <fullName evidence="3 5">GDP-mannose 4,6-dehydratase</fullName>
        <ecNumber evidence="3 5">4.2.1.47</ecNumber>
    </recommendedName>
    <alternativeName>
        <fullName evidence="5">GDP-D-mannose dehydratase</fullName>
    </alternativeName>
</protein>
<comment type="catalytic activity">
    <reaction evidence="5">
        <text>GDP-alpha-D-mannose = GDP-4-dehydro-alpha-D-rhamnose + H2O</text>
        <dbReference type="Rhea" id="RHEA:23820"/>
        <dbReference type="ChEBI" id="CHEBI:15377"/>
        <dbReference type="ChEBI" id="CHEBI:57527"/>
        <dbReference type="ChEBI" id="CHEBI:57964"/>
        <dbReference type="EC" id="4.2.1.47"/>
    </reaction>
</comment>
<keyword evidence="5" id="KW-0521">NADP</keyword>
<evidence type="ECO:0000256" key="3">
    <source>
        <dbReference type="ARBA" id="ARBA00011989"/>
    </source>
</evidence>
<evidence type="ECO:0000313" key="8">
    <source>
        <dbReference type="Proteomes" id="UP000652074"/>
    </source>
</evidence>
<dbReference type="PANTHER" id="PTHR43715">
    <property type="entry name" value="GDP-MANNOSE 4,6-DEHYDRATASE"/>
    <property type="match status" value="1"/>
</dbReference>
<dbReference type="PANTHER" id="PTHR43715:SF1">
    <property type="entry name" value="GDP-MANNOSE 4,6 DEHYDRATASE"/>
    <property type="match status" value="1"/>
</dbReference>
<feature type="domain" description="NAD(P)-binding" evidence="6">
    <location>
        <begin position="4"/>
        <end position="308"/>
    </location>
</feature>
<comment type="cofactor">
    <cofactor evidence="1 5">
        <name>NADP(+)</name>
        <dbReference type="ChEBI" id="CHEBI:58349"/>
    </cofactor>
</comment>
<evidence type="ECO:0000256" key="4">
    <source>
        <dbReference type="ARBA" id="ARBA00023239"/>
    </source>
</evidence>
<comment type="caution">
    <text evidence="7">The sequence shown here is derived from an EMBL/GenBank/DDBJ whole genome shotgun (WGS) entry which is preliminary data.</text>
</comment>
<keyword evidence="8" id="KW-1185">Reference proteome</keyword>
<evidence type="ECO:0000256" key="5">
    <source>
        <dbReference type="HAMAP-Rule" id="MF_00955"/>
    </source>
</evidence>
<dbReference type="HAMAP" id="MF_00955">
    <property type="entry name" value="GDP_Man_dehydratase"/>
    <property type="match status" value="1"/>
</dbReference>
<evidence type="ECO:0000256" key="2">
    <source>
        <dbReference type="ARBA" id="ARBA00009263"/>
    </source>
</evidence>